<gene>
    <name evidence="5" type="ORF">FB471_6163</name>
</gene>
<feature type="domain" description="Phospholipid/glycerol acyltransferase" evidence="4">
    <location>
        <begin position="74"/>
        <end position="193"/>
    </location>
</feature>
<keyword evidence="6" id="KW-1185">Reference proteome</keyword>
<protein>
    <submittedName>
        <fullName evidence="5">1-acyl-sn-glycerol-3-phosphate acyltransferase</fullName>
    </submittedName>
</protein>
<dbReference type="SUPFAM" id="SSF69593">
    <property type="entry name" value="Glycerol-3-phosphate (1)-acyltransferase"/>
    <property type="match status" value="1"/>
</dbReference>
<evidence type="ECO:0000256" key="2">
    <source>
        <dbReference type="ARBA" id="ARBA00023315"/>
    </source>
</evidence>
<dbReference type="InterPro" id="IPR002123">
    <property type="entry name" value="Plipid/glycerol_acylTrfase"/>
</dbReference>
<dbReference type="GO" id="GO:0006654">
    <property type="term" value="P:phosphatidic acid biosynthetic process"/>
    <property type="evidence" value="ECO:0007669"/>
    <property type="project" value="TreeGrafter"/>
</dbReference>
<name>A0A542CT60_AMYCI</name>
<evidence type="ECO:0000313" key="6">
    <source>
        <dbReference type="Proteomes" id="UP000320876"/>
    </source>
</evidence>
<dbReference type="GO" id="GO:0005886">
    <property type="term" value="C:plasma membrane"/>
    <property type="evidence" value="ECO:0007669"/>
    <property type="project" value="TreeGrafter"/>
</dbReference>
<reference evidence="5 6" key="1">
    <citation type="submission" date="2019-06" db="EMBL/GenBank/DDBJ databases">
        <title>Sequencing the genomes of 1000 actinobacteria strains.</title>
        <authorList>
            <person name="Klenk H.-P."/>
        </authorList>
    </citation>
    <scope>NUCLEOTIDE SEQUENCE [LARGE SCALE GENOMIC DNA]</scope>
    <source>
        <strain evidence="5 6">DSM 45679</strain>
    </source>
</reference>
<dbReference type="EMBL" id="VFML01000002">
    <property type="protein sequence ID" value="TQI94017.1"/>
    <property type="molecule type" value="Genomic_DNA"/>
</dbReference>
<evidence type="ECO:0000256" key="1">
    <source>
        <dbReference type="ARBA" id="ARBA00022679"/>
    </source>
</evidence>
<dbReference type="CDD" id="cd07989">
    <property type="entry name" value="LPLAT_AGPAT-like"/>
    <property type="match status" value="1"/>
</dbReference>
<comment type="caution">
    <text evidence="5">The sequence shown here is derived from an EMBL/GenBank/DDBJ whole genome shotgun (WGS) entry which is preliminary data.</text>
</comment>
<feature type="region of interest" description="Disordered" evidence="3">
    <location>
        <begin position="266"/>
        <end position="291"/>
    </location>
</feature>
<proteinExistence type="predicted"/>
<dbReference type="SMART" id="SM00563">
    <property type="entry name" value="PlsC"/>
    <property type="match status" value="1"/>
</dbReference>
<organism evidence="5 6">
    <name type="scientific">Amycolatopsis cihanbeyliensis</name>
    <dbReference type="NCBI Taxonomy" id="1128664"/>
    <lineage>
        <taxon>Bacteria</taxon>
        <taxon>Bacillati</taxon>
        <taxon>Actinomycetota</taxon>
        <taxon>Actinomycetes</taxon>
        <taxon>Pseudonocardiales</taxon>
        <taxon>Pseudonocardiaceae</taxon>
        <taxon>Amycolatopsis</taxon>
    </lineage>
</organism>
<dbReference type="GO" id="GO:0003841">
    <property type="term" value="F:1-acylglycerol-3-phosphate O-acyltransferase activity"/>
    <property type="evidence" value="ECO:0007669"/>
    <property type="project" value="TreeGrafter"/>
</dbReference>
<feature type="compositionally biased region" description="Basic and acidic residues" evidence="3">
    <location>
        <begin position="267"/>
        <end position="284"/>
    </location>
</feature>
<dbReference type="PANTHER" id="PTHR10434">
    <property type="entry name" value="1-ACYL-SN-GLYCEROL-3-PHOSPHATE ACYLTRANSFERASE"/>
    <property type="match status" value="1"/>
</dbReference>
<dbReference type="PANTHER" id="PTHR10434:SF55">
    <property type="entry name" value="POSSIBLE ACYLTRANSFERASE"/>
    <property type="match status" value="1"/>
</dbReference>
<dbReference type="Pfam" id="PF01553">
    <property type="entry name" value="Acyltransferase"/>
    <property type="match status" value="1"/>
</dbReference>
<dbReference type="Proteomes" id="UP000320876">
    <property type="component" value="Unassembled WGS sequence"/>
</dbReference>
<accession>A0A542CT60</accession>
<sequence>MVPERASGRGRPHAMLCTMFALHDADNEPTRRGTGPRTPPIWRAMLAVDTAVVRLAGRLKVTGGLASELRGRPLLMAANHIGVFDAFVLMAACRRIGIAPRFLLAGGLLDAPVLGPALRASGHLRVDRGKATAIEQFTAATEELRASREPIIVYPEGRISHDPGLWPERGKTGAARLALAAGTPVVPVSQWGAHEAVYWGTETVTGIQDVLPLARSGLTAPLRRPTFRVHFGEPVELSEFTAGTPGHAVRAHAKIMQAITDGLVSLRRGEPDRPRFHDPTRPTDTRSPWRH</sequence>
<keyword evidence="2 5" id="KW-0012">Acyltransferase</keyword>
<evidence type="ECO:0000256" key="3">
    <source>
        <dbReference type="SAM" id="MobiDB-lite"/>
    </source>
</evidence>
<evidence type="ECO:0000259" key="4">
    <source>
        <dbReference type="SMART" id="SM00563"/>
    </source>
</evidence>
<dbReference type="AlphaFoldDB" id="A0A542CT60"/>
<evidence type="ECO:0000313" key="5">
    <source>
        <dbReference type="EMBL" id="TQI94017.1"/>
    </source>
</evidence>
<keyword evidence="1 5" id="KW-0808">Transferase</keyword>